<evidence type="ECO:0000313" key="3">
    <source>
        <dbReference type="Proteomes" id="UP001295420"/>
    </source>
</evidence>
<reference evidence="2" key="1">
    <citation type="submission" date="2022-01" db="EMBL/GenBank/DDBJ databases">
        <authorList>
            <person name="Lagorce A."/>
        </authorList>
    </citation>
    <scope>NUCLEOTIDE SEQUENCE</scope>
    <source>
        <strain evidence="2">Th15_F1_D04</strain>
    </source>
</reference>
<keyword evidence="1" id="KW-1133">Transmembrane helix</keyword>
<proteinExistence type="predicted"/>
<organism evidence="2 3">
    <name type="scientific">Vibrio owensii</name>
    <dbReference type="NCBI Taxonomy" id="696485"/>
    <lineage>
        <taxon>Bacteria</taxon>
        <taxon>Pseudomonadati</taxon>
        <taxon>Pseudomonadota</taxon>
        <taxon>Gammaproteobacteria</taxon>
        <taxon>Vibrionales</taxon>
        <taxon>Vibrionaceae</taxon>
        <taxon>Vibrio</taxon>
    </lineage>
</organism>
<keyword evidence="1" id="KW-0812">Transmembrane</keyword>
<gene>
    <name evidence="2" type="ORF">THF1D04_50103</name>
</gene>
<name>A0AAU9QCE6_9VIBR</name>
<evidence type="ECO:0000256" key="1">
    <source>
        <dbReference type="SAM" id="Phobius"/>
    </source>
</evidence>
<accession>A0AAU9QCE6</accession>
<comment type="caution">
    <text evidence="2">The sequence shown here is derived from an EMBL/GenBank/DDBJ whole genome shotgun (WGS) entry which is preliminary data.</text>
</comment>
<dbReference type="AlphaFoldDB" id="A0AAU9QCE6"/>
<keyword evidence="1" id="KW-0472">Membrane</keyword>
<feature type="transmembrane region" description="Helical" evidence="1">
    <location>
        <begin position="24"/>
        <end position="45"/>
    </location>
</feature>
<sequence length="46" mass="5029">MSSVFSAKELVMLIVKYKSIKTSVYIKINLSLVLNVIVLVSSVGIT</sequence>
<evidence type="ECO:0000313" key="2">
    <source>
        <dbReference type="EMBL" id="CAH1537742.1"/>
    </source>
</evidence>
<dbReference type="EMBL" id="CAKMTQ010000045">
    <property type="protein sequence ID" value="CAH1537742.1"/>
    <property type="molecule type" value="Genomic_DNA"/>
</dbReference>
<dbReference type="Proteomes" id="UP001295420">
    <property type="component" value="Unassembled WGS sequence"/>
</dbReference>
<protein>
    <recommendedName>
        <fullName evidence="4">YnhF family membrane protein</fullName>
    </recommendedName>
</protein>
<evidence type="ECO:0008006" key="4">
    <source>
        <dbReference type="Google" id="ProtNLM"/>
    </source>
</evidence>